<dbReference type="Proteomes" id="UP000198618">
    <property type="component" value="Unassembled WGS sequence"/>
</dbReference>
<protein>
    <submittedName>
        <fullName evidence="1">Uncharacterized protein</fullName>
    </submittedName>
</protein>
<dbReference type="STRING" id="930131.SAMN05216389_106103"/>
<dbReference type="EMBL" id="FOHE01000006">
    <property type="protein sequence ID" value="SET16052.1"/>
    <property type="molecule type" value="Genomic_DNA"/>
</dbReference>
<keyword evidence="2" id="KW-1185">Reference proteome</keyword>
<reference evidence="1 2" key="1">
    <citation type="submission" date="2016-10" db="EMBL/GenBank/DDBJ databases">
        <authorList>
            <person name="de Groot N.N."/>
        </authorList>
    </citation>
    <scope>NUCLEOTIDE SEQUENCE [LARGE SCALE GENOMIC DNA]</scope>
    <source>
        <strain evidence="1 2">IBRC-M 10780</strain>
    </source>
</reference>
<name>A0A1I0C9J4_9BACI</name>
<proteinExistence type="predicted"/>
<accession>A0A1I0C9J4</accession>
<evidence type="ECO:0000313" key="1">
    <source>
        <dbReference type="EMBL" id="SET16052.1"/>
    </source>
</evidence>
<sequence length="231" mass="27146">MVTCYRRSTAGFRRLFRLINVRSRVIDVYSGLSTFRRELSTFIPAYQRSDANYRPLFRFFNVRTRVIDVWTRVINLHSCYQRLGALIDVHSDLSTFGLLLSTFTPSYLRSSPTYQPLFRFINVLPQLINLYSDLSTFDLNFSTFIPIYQRSTSTFQPLSELSTFFPNLSTFTPSYQRSTSTYQRSAPTFQPSPPTFQLSLHIFLFPFNFCMSLSFSDILRRTRYKDRGTFV</sequence>
<organism evidence="1 2">
    <name type="scientific">Oceanobacillus limi</name>
    <dbReference type="NCBI Taxonomy" id="930131"/>
    <lineage>
        <taxon>Bacteria</taxon>
        <taxon>Bacillati</taxon>
        <taxon>Bacillota</taxon>
        <taxon>Bacilli</taxon>
        <taxon>Bacillales</taxon>
        <taxon>Bacillaceae</taxon>
        <taxon>Oceanobacillus</taxon>
    </lineage>
</organism>
<gene>
    <name evidence="1" type="ORF">SAMN05216389_106103</name>
</gene>
<evidence type="ECO:0000313" key="2">
    <source>
        <dbReference type="Proteomes" id="UP000198618"/>
    </source>
</evidence>
<dbReference type="AlphaFoldDB" id="A0A1I0C9J4"/>